<name>A0A2V1DEA1_9PLEO</name>
<sequence>VKIAIIDSGLDSTHPQVVKLQESSKKWKNRRFSYYSTISQSPADQDDCGHGTHGTVLLAKIAPNAEIHCIRTVAADGIVDSENVRKGIHYAIEQEVQIISLSLGFPNEHESIKQELEDARRKKIIVFAATSNSGANQRISWPARDEAVFGVHASDHLGNTAVFGPSPTERLGNKSVFKTIGCNVLSAWPRGISVENGAPGIDTGDNGLQRRSSGTSTATPVAAGIAALVIEFAR</sequence>
<feature type="region of interest" description="Disordered" evidence="7">
    <location>
        <begin position="197"/>
        <end position="216"/>
    </location>
</feature>
<dbReference type="GO" id="GO:0006508">
    <property type="term" value="P:proteolysis"/>
    <property type="evidence" value="ECO:0007669"/>
    <property type="project" value="UniProtKB-KW"/>
</dbReference>
<dbReference type="EMBL" id="KZ805463">
    <property type="protein sequence ID" value="PVH96496.1"/>
    <property type="molecule type" value="Genomic_DNA"/>
</dbReference>
<dbReference type="PROSITE" id="PS00136">
    <property type="entry name" value="SUBTILASE_ASP"/>
    <property type="match status" value="1"/>
</dbReference>
<dbReference type="AlphaFoldDB" id="A0A2V1DEA1"/>
<dbReference type="CDD" id="cd00306">
    <property type="entry name" value="Peptidases_S8_S53"/>
    <property type="match status" value="1"/>
</dbReference>
<feature type="non-terminal residue" evidence="9">
    <location>
        <position position="1"/>
    </location>
</feature>
<dbReference type="PANTHER" id="PTHR43399">
    <property type="entry name" value="SUBTILISIN-RELATED"/>
    <property type="match status" value="1"/>
</dbReference>
<dbReference type="InterPro" id="IPR036852">
    <property type="entry name" value="Peptidase_S8/S53_dom_sf"/>
</dbReference>
<evidence type="ECO:0000313" key="10">
    <source>
        <dbReference type="Proteomes" id="UP000244855"/>
    </source>
</evidence>
<dbReference type="OrthoDB" id="206201at2759"/>
<feature type="active site" description="Charge relay system" evidence="5">
    <location>
        <position position="7"/>
    </location>
</feature>
<evidence type="ECO:0000256" key="1">
    <source>
        <dbReference type="ARBA" id="ARBA00011073"/>
    </source>
</evidence>
<comment type="similarity">
    <text evidence="1 5 6">Belongs to the peptidase S8 family.</text>
</comment>
<protein>
    <submittedName>
        <fullName evidence="9">Subtilisin-like protein</fullName>
    </submittedName>
</protein>
<keyword evidence="10" id="KW-1185">Reference proteome</keyword>
<evidence type="ECO:0000313" key="9">
    <source>
        <dbReference type="EMBL" id="PVH96496.1"/>
    </source>
</evidence>
<evidence type="ECO:0000256" key="3">
    <source>
        <dbReference type="ARBA" id="ARBA00022801"/>
    </source>
</evidence>
<dbReference type="InterPro" id="IPR051048">
    <property type="entry name" value="Peptidase_S8/S53_subtilisin"/>
</dbReference>
<dbReference type="PROSITE" id="PS00138">
    <property type="entry name" value="SUBTILASE_SER"/>
    <property type="match status" value="1"/>
</dbReference>
<dbReference type="Proteomes" id="UP000244855">
    <property type="component" value="Unassembled WGS sequence"/>
</dbReference>
<evidence type="ECO:0000256" key="2">
    <source>
        <dbReference type="ARBA" id="ARBA00022670"/>
    </source>
</evidence>
<evidence type="ECO:0000256" key="4">
    <source>
        <dbReference type="ARBA" id="ARBA00022825"/>
    </source>
</evidence>
<evidence type="ECO:0000256" key="5">
    <source>
        <dbReference type="PROSITE-ProRule" id="PRU01240"/>
    </source>
</evidence>
<proteinExistence type="inferred from homology"/>
<evidence type="ECO:0000259" key="8">
    <source>
        <dbReference type="Pfam" id="PF00082"/>
    </source>
</evidence>
<dbReference type="InterPro" id="IPR023828">
    <property type="entry name" value="Peptidase_S8_Ser-AS"/>
</dbReference>
<dbReference type="InterPro" id="IPR023827">
    <property type="entry name" value="Peptidase_S8_Asp-AS"/>
</dbReference>
<keyword evidence="4 5" id="KW-0720">Serine protease</keyword>
<dbReference type="InterPro" id="IPR015500">
    <property type="entry name" value="Peptidase_S8_subtilisin-rel"/>
</dbReference>
<reference evidence="9 10" key="1">
    <citation type="journal article" date="2018" name="Sci. Rep.">
        <title>Comparative genomics provides insights into the lifestyle and reveals functional heterogeneity of dark septate endophytic fungi.</title>
        <authorList>
            <person name="Knapp D.G."/>
            <person name="Nemeth J.B."/>
            <person name="Barry K."/>
            <person name="Hainaut M."/>
            <person name="Henrissat B."/>
            <person name="Johnson J."/>
            <person name="Kuo A."/>
            <person name="Lim J.H.P."/>
            <person name="Lipzen A."/>
            <person name="Nolan M."/>
            <person name="Ohm R.A."/>
            <person name="Tamas L."/>
            <person name="Grigoriev I.V."/>
            <person name="Spatafora J.W."/>
            <person name="Nagy L.G."/>
            <person name="Kovacs G.M."/>
        </authorList>
    </citation>
    <scope>NUCLEOTIDE SEQUENCE [LARGE SCALE GENOMIC DNA]</scope>
    <source>
        <strain evidence="9 10">DSE2036</strain>
    </source>
</reference>
<dbReference type="InterPro" id="IPR000209">
    <property type="entry name" value="Peptidase_S8/S53_dom"/>
</dbReference>
<organism evidence="9 10">
    <name type="scientific">Periconia macrospinosa</name>
    <dbReference type="NCBI Taxonomy" id="97972"/>
    <lineage>
        <taxon>Eukaryota</taxon>
        <taxon>Fungi</taxon>
        <taxon>Dikarya</taxon>
        <taxon>Ascomycota</taxon>
        <taxon>Pezizomycotina</taxon>
        <taxon>Dothideomycetes</taxon>
        <taxon>Pleosporomycetidae</taxon>
        <taxon>Pleosporales</taxon>
        <taxon>Massarineae</taxon>
        <taxon>Periconiaceae</taxon>
        <taxon>Periconia</taxon>
    </lineage>
</organism>
<dbReference type="Gene3D" id="3.40.50.200">
    <property type="entry name" value="Peptidase S8/S53 domain"/>
    <property type="match status" value="1"/>
</dbReference>
<dbReference type="PANTHER" id="PTHR43399:SF4">
    <property type="entry name" value="CELL WALL-ASSOCIATED PROTEASE"/>
    <property type="match status" value="1"/>
</dbReference>
<dbReference type="GO" id="GO:0004252">
    <property type="term" value="F:serine-type endopeptidase activity"/>
    <property type="evidence" value="ECO:0007669"/>
    <property type="project" value="UniProtKB-UniRule"/>
</dbReference>
<feature type="active site" description="Charge relay system" evidence="5">
    <location>
        <position position="50"/>
    </location>
</feature>
<feature type="active site" description="Charge relay system" evidence="5">
    <location>
        <position position="216"/>
    </location>
</feature>
<keyword evidence="2 5" id="KW-0645">Protease</keyword>
<feature type="domain" description="Peptidase S8/S53" evidence="8">
    <location>
        <begin position="1"/>
        <end position="231"/>
    </location>
</feature>
<dbReference type="Pfam" id="PF00082">
    <property type="entry name" value="Peptidase_S8"/>
    <property type="match status" value="1"/>
</dbReference>
<dbReference type="SUPFAM" id="SSF52743">
    <property type="entry name" value="Subtilisin-like"/>
    <property type="match status" value="1"/>
</dbReference>
<dbReference type="PROSITE" id="PS51892">
    <property type="entry name" value="SUBTILASE"/>
    <property type="match status" value="1"/>
</dbReference>
<keyword evidence="3 5" id="KW-0378">Hydrolase</keyword>
<feature type="non-terminal residue" evidence="9">
    <location>
        <position position="234"/>
    </location>
</feature>
<evidence type="ECO:0000256" key="7">
    <source>
        <dbReference type="SAM" id="MobiDB-lite"/>
    </source>
</evidence>
<accession>A0A2V1DEA1</accession>
<dbReference type="STRING" id="97972.A0A2V1DEA1"/>
<dbReference type="PRINTS" id="PR00723">
    <property type="entry name" value="SUBTILISIN"/>
</dbReference>
<gene>
    <name evidence="9" type="ORF">DM02DRAFT_498491</name>
</gene>
<evidence type="ECO:0000256" key="6">
    <source>
        <dbReference type="RuleBase" id="RU003355"/>
    </source>
</evidence>